<evidence type="ECO:0000313" key="6">
    <source>
        <dbReference type="EMBL" id="SCF36956.1"/>
    </source>
</evidence>
<dbReference type="InterPro" id="IPR000843">
    <property type="entry name" value="HTH_LacI"/>
</dbReference>
<organism evidence="6 7">
    <name type="scientific">Micromonospora saelicesensis</name>
    <dbReference type="NCBI Taxonomy" id="285676"/>
    <lineage>
        <taxon>Bacteria</taxon>
        <taxon>Bacillati</taxon>
        <taxon>Actinomycetota</taxon>
        <taxon>Actinomycetes</taxon>
        <taxon>Micromonosporales</taxon>
        <taxon>Micromonosporaceae</taxon>
        <taxon>Micromonospora</taxon>
    </lineage>
</organism>
<evidence type="ECO:0000256" key="3">
    <source>
        <dbReference type="ARBA" id="ARBA00023163"/>
    </source>
</evidence>
<dbReference type="SUPFAM" id="SSF53822">
    <property type="entry name" value="Periplasmic binding protein-like I"/>
    <property type="match status" value="1"/>
</dbReference>
<dbReference type="PROSITE" id="PS50932">
    <property type="entry name" value="HTH_LACI_2"/>
    <property type="match status" value="1"/>
</dbReference>
<dbReference type="RefSeq" id="WP_091406846.1">
    <property type="nucleotide sequence ID" value="NZ_FMCR01000007.1"/>
</dbReference>
<keyword evidence="3" id="KW-0804">Transcription</keyword>
<evidence type="ECO:0000313" key="7">
    <source>
        <dbReference type="Proteomes" id="UP000198864"/>
    </source>
</evidence>
<feature type="compositionally biased region" description="Basic and acidic residues" evidence="4">
    <location>
        <begin position="328"/>
        <end position="342"/>
    </location>
</feature>
<dbReference type="GO" id="GO:0000976">
    <property type="term" value="F:transcription cis-regulatory region binding"/>
    <property type="evidence" value="ECO:0007669"/>
    <property type="project" value="TreeGrafter"/>
</dbReference>
<dbReference type="InterPro" id="IPR028082">
    <property type="entry name" value="Peripla_BP_I"/>
</dbReference>
<dbReference type="Proteomes" id="UP000198864">
    <property type="component" value="Unassembled WGS sequence"/>
</dbReference>
<gene>
    <name evidence="6" type="ORF">GA0070561_5867</name>
</gene>
<dbReference type="PANTHER" id="PTHR30146">
    <property type="entry name" value="LACI-RELATED TRANSCRIPTIONAL REPRESSOR"/>
    <property type="match status" value="1"/>
</dbReference>
<dbReference type="InterPro" id="IPR010982">
    <property type="entry name" value="Lambda_DNA-bd_dom_sf"/>
</dbReference>
<feature type="compositionally biased region" description="Basic and acidic residues" evidence="4">
    <location>
        <begin position="355"/>
        <end position="364"/>
    </location>
</feature>
<evidence type="ECO:0000259" key="5">
    <source>
        <dbReference type="PROSITE" id="PS50932"/>
    </source>
</evidence>
<dbReference type="Gene3D" id="1.10.260.40">
    <property type="entry name" value="lambda repressor-like DNA-binding domains"/>
    <property type="match status" value="1"/>
</dbReference>
<dbReference type="PANTHER" id="PTHR30146:SF153">
    <property type="entry name" value="LACTOSE OPERON REPRESSOR"/>
    <property type="match status" value="1"/>
</dbReference>
<dbReference type="EMBL" id="FMCR01000007">
    <property type="protein sequence ID" value="SCF36956.1"/>
    <property type="molecule type" value="Genomic_DNA"/>
</dbReference>
<protein>
    <submittedName>
        <fullName evidence="6">Transcriptional regulator, LacI family</fullName>
    </submittedName>
</protein>
<dbReference type="Pfam" id="PF13377">
    <property type="entry name" value="Peripla_BP_3"/>
    <property type="match status" value="1"/>
</dbReference>
<evidence type="ECO:0000256" key="2">
    <source>
        <dbReference type="ARBA" id="ARBA00023125"/>
    </source>
</evidence>
<dbReference type="AlphaFoldDB" id="A0A1C4ZVM5"/>
<reference evidence="6 7" key="1">
    <citation type="submission" date="2016-06" db="EMBL/GenBank/DDBJ databases">
        <authorList>
            <person name="Kjaerup R.B."/>
            <person name="Dalgaard T.S."/>
            <person name="Juul-Madsen H.R."/>
        </authorList>
    </citation>
    <scope>NUCLEOTIDE SEQUENCE [LARGE SCALE GENOMIC DNA]</scope>
    <source>
        <strain evidence="6 7">DSM 44871</strain>
    </source>
</reference>
<proteinExistence type="predicted"/>
<dbReference type="CDD" id="cd06267">
    <property type="entry name" value="PBP1_LacI_sugar_binding-like"/>
    <property type="match status" value="1"/>
</dbReference>
<evidence type="ECO:0000256" key="1">
    <source>
        <dbReference type="ARBA" id="ARBA00023015"/>
    </source>
</evidence>
<dbReference type="PROSITE" id="PS00356">
    <property type="entry name" value="HTH_LACI_1"/>
    <property type="match status" value="1"/>
</dbReference>
<dbReference type="SUPFAM" id="SSF47413">
    <property type="entry name" value="lambda repressor-like DNA-binding domains"/>
    <property type="match status" value="1"/>
</dbReference>
<keyword evidence="1" id="KW-0805">Transcription regulation</keyword>
<dbReference type="GO" id="GO:0003700">
    <property type="term" value="F:DNA-binding transcription factor activity"/>
    <property type="evidence" value="ECO:0007669"/>
    <property type="project" value="TreeGrafter"/>
</dbReference>
<feature type="domain" description="HTH lacI-type" evidence="5">
    <location>
        <begin position="3"/>
        <end position="57"/>
    </location>
</feature>
<keyword evidence="2" id="KW-0238">DNA-binding</keyword>
<accession>A0A1C4ZVM5</accession>
<dbReference type="Pfam" id="PF00356">
    <property type="entry name" value="LacI"/>
    <property type="match status" value="1"/>
</dbReference>
<dbReference type="InterPro" id="IPR046335">
    <property type="entry name" value="LacI/GalR-like_sensor"/>
</dbReference>
<dbReference type="CDD" id="cd01392">
    <property type="entry name" value="HTH_LacI"/>
    <property type="match status" value="1"/>
</dbReference>
<dbReference type="SMART" id="SM00354">
    <property type="entry name" value="HTH_LACI"/>
    <property type="match status" value="1"/>
</dbReference>
<evidence type="ECO:0000256" key="4">
    <source>
        <dbReference type="SAM" id="MobiDB-lite"/>
    </source>
</evidence>
<sequence length="364" mass="39060">MGVNLKDIAQRAGVSLATVSNVVNGYRPVGERTRQRVQQAIDELGYSPNLGARHLRRGRTGLIALAVPELTNPYFAELAEIAISEAAALGYTLVMENTAADREAELALLDGSRQRIIDGLILSPVRIGREEVLARTAGSPLVLIGEGVYDVPHDHIAIDNVAASHAAIRHLVAIGRRRIAFIGATPGGDRQSAHLRVRGYREALAAAGLPYRPRLVAGTDAFGRLDGMRAVRDLLALGDPPDAVFGYNDLVAIGALRALAEAGHRVPEDVAVIGIDDIEEGRFTAPTLTTIAPDKREIGRLAVRRLVARIEGAEVAGPLTVQTPFRLLRRESTGTPDADHRSPTSPARSIPPVVRPREDDPRDP</sequence>
<dbReference type="PRINTS" id="PR00036">
    <property type="entry name" value="HTHLACI"/>
</dbReference>
<dbReference type="STRING" id="285676.GA0070561_5867"/>
<dbReference type="Gene3D" id="3.40.50.2300">
    <property type="match status" value="2"/>
</dbReference>
<feature type="region of interest" description="Disordered" evidence="4">
    <location>
        <begin position="326"/>
        <end position="364"/>
    </location>
</feature>
<name>A0A1C4ZVM5_9ACTN</name>